<dbReference type="Proteomes" id="UP000830375">
    <property type="component" value="Unassembled WGS sequence"/>
</dbReference>
<evidence type="ECO:0000313" key="4">
    <source>
        <dbReference type="Proteomes" id="UP000830375"/>
    </source>
</evidence>
<dbReference type="InterPro" id="IPR050548">
    <property type="entry name" value="PcG_chromatin_remod_factors"/>
</dbReference>
<keyword evidence="1" id="KW-0677">Repeat</keyword>
<evidence type="ECO:0000313" key="3">
    <source>
        <dbReference type="EMBL" id="KAI2659116.1"/>
    </source>
</evidence>
<gene>
    <name evidence="3" type="ORF">H4Q32_023329</name>
</gene>
<dbReference type="Pfam" id="PF02820">
    <property type="entry name" value="MBT"/>
    <property type="match status" value="2"/>
</dbReference>
<organism evidence="3 4">
    <name type="scientific">Labeo rohita</name>
    <name type="common">Indian major carp</name>
    <name type="synonym">Cyprinus rohita</name>
    <dbReference type="NCBI Taxonomy" id="84645"/>
    <lineage>
        <taxon>Eukaryota</taxon>
        <taxon>Metazoa</taxon>
        <taxon>Chordata</taxon>
        <taxon>Craniata</taxon>
        <taxon>Vertebrata</taxon>
        <taxon>Euteleostomi</taxon>
        <taxon>Actinopterygii</taxon>
        <taxon>Neopterygii</taxon>
        <taxon>Teleostei</taxon>
        <taxon>Ostariophysi</taxon>
        <taxon>Cypriniformes</taxon>
        <taxon>Cyprinidae</taxon>
        <taxon>Labeoninae</taxon>
        <taxon>Labeonini</taxon>
        <taxon>Labeo</taxon>
    </lineage>
</organism>
<dbReference type="PANTHER" id="PTHR12247:SF84">
    <property type="entry name" value="SEX COMB ON MIDLEG-LIKE PROTEIN 2"/>
    <property type="match status" value="1"/>
</dbReference>
<evidence type="ECO:0000256" key="1">
    <source>
        <dbReference type="ARBA" id="ARBA00022737"/>
    </source>
</evidence>
<reference evidence="3 4" key="1">
    <citation type="submission" date="2022-01" db="EMBL/GenBank/DDBJ databases">
        <title>A high-quality chromosome-level genome assembly of rohu carp, Labeo rohita.</title>
        <authorList>
            <person name="Arick M.A. II"/>
            <person name="Hsu C.-Y."/>
            <person name="Magbanua Z."/>
            <person name="Pechanova O."/>
            <person name="Grover C."/>
            <person name="Miller E."/>
            <person name="Thrash A."/>
            <person name="Ezzel L."/>
            <person name="Alam S."/>
            <person name="Benzie J."/>
            <person name="Hamilton M."/>
            <person name="Karsi A."/>
            <person name="Lawrence M.L."/>
            <person name="Peterson D.G."/>
        </authorList>
    </citation>
    <scope>NUCLEOTIDE SEQUENCE [LARGE SCALE GENOMIC DNA]</scope>
    <source>
        <strain evidence="4">BAU-BD-2019</strain>
        <tissue evidence="3">Blood</tissue>
    </source>
</reference>
<keyword evidence="4" id="KW-1185">Reference proteome</keyword>
<dbReference type="PANTHER" id="PTHR12247">
    <property type="entry name" value="POLYCOMB GROUP PROTEIN"/>
    <property type="match status" value="1"/>
</dbReference>
<dbReference type="CDD" id="cd20092">
    <property type="entry name" value="MBT_dScm-like_rpt2"/>
    <property type="match status" value="1"/>
</dbReference>
<dbReference type="Gene3D" id="2.30.30.140">
    <property type="match status" value="2"/>
</dbReference>
<proteinExistence type="predicted"/>
<dbReference type="SMART" id="SM00561">
    <property type="entry name" value="MBT"/>
    <property type="match status" value="2"/>
</dbReference>
<feature type="repeat" description="MBT" evidence="2">
    <location>
        <begin position="202"/>
        <end position="303"/>
    </location>
</feature>
<protein>
    <submittedName>
        <fullName evidence="3">Polycomb protein SCMH1</fullName>
    </submittedName>
</protein>
<name>A0ABQ8M993_LABRO</name>
<feature type="repeat" description="MBT" evidence="2">
    <location>
        <begin position="81"/>
        <end position="194"/>
    </location>
</feature>
<dbReference type="PROSITE" id="PS51079">
    <property type="entry name" value="MBT"/>
    <property type="match status" value="2"/>
</dbReference>
<comment type="caution">
    <text evidence="3">The sequence shown here is derived from an EMBL/GenBank/DDBJ whole genome shotgun (WGS) entry which is preliminary data.</text>
</comment>
<sequence>MLLDMRGCVKHGGLNPMDSKTAQQQHCPTAHDSHKCTLANDLFTAVWNLYDDSLNGIHSLRQKNEEEKRGEREKVGCLRAVLAVQFLSTSCGAPGHHGKNPPERAVQLGNVLERDFILSCFSQLFQTVGMKVEACDPRNSTSMCIATVMGLLGVRLRLRLDGSDSTNDFWRLVDSSDIQPIGTCEKTGDMLQPPLGFRMNASSWPMFLLKTLSGAEIAPASAFKKEPPRPTQNYFKPGMKLEAVDRKNPYLICPATIGEVRGDKIFITFDGWRGAFDYWCQYDSRDIFPVGWCQLTNHSLQPPGNCCEYSLWPLGVTTVLFFSSVHIAKTFWEHSHDRS</sequence>
<dbReference type="SUPFAM" id="SSF63748">
    <property type="entry name" value="Tudor/PWWP/MBT"/>
    <property type="match status" value="2"/>
</dbReference>
<evidence type="ECO:0000256" key="2">
    <source>
        <dbReference type="PROSITE-ProRule" id="PRU00459"/>
    </source>
</evidence>
<accession>A0ABQ8M993</accession>
<dbReference type="InterPro" id="IPR004092">
    <property type="entry name" value="Mbt"/>
</dbReference>
<dbReference type="EMBL" id="JACTAM010000011">
    <property type="protein sequence ID" value="KAI2659116.1"/>
    <property type="molecule type" value="Genomic_DNA"/>
</dbReference>